<dbReference type="Proteomes" id="UP001472677">
    <property type="component" value="Unassembled WGS sequence"/>
</dbReference>
<sequence>MHLLQCIIRHIAICKNGALACSESLKLTWTVHDPLAFCPGKRAHHCNYDARLFRSSGHGGAQDRNSVVGASGNNIYP</sequence>
<accession>A0ABR2C7A6</accession>
<dbReference type="EMBL" id="JBBPBM010000063">
    <property type="protein sequence ID" value="KAK8515298.1"/>
    <property type="molecule type" value="Genomic_DNA"/>
</dbReference>
<organism evidence="2 3">
    <name type="scientific">Hibiscus sabdariffa</name>
    <name type="common">roselle</name>
    <dbReference type="NCBI Taxonomy" id="183260"/>
    <lineage>
        <taxon>Eukaryota</taxon>
        <taxon>Viridiplantae</taxon>
        <taxon>Streptophyta</taxon>
        <taxon>Embryophyta</taxon>
        <taxon>Tracheophyta</taxon>
        <taxon>Spermatophyta</taxon>
        <taxon>Magnoliopsida</taxon>
        <taxon>eudicotyledons</taxon>
        <taxon>Gunneridae</taxon>
        <taxon>Pentapetalae</taxon>
        <taxon>rosids</taxon>
        <taxon>malvids</taxon>
        <taxon>Malvales</taxon>
        <taxon>Malvaceae</taxon>
        <taxon>Malvoideae</taxon>
        <taxon>Hibiscus</taxon>
    </lineage>
</organism>
<protein>
    <submittedName>
        <fullName evidence="2">Uncharacterized protein</fullName>
    </submittedName>
</protein>
<evidence type="ECO:0000313" key="2">
    <source>
        <dbReference type="EMBL" id="KAK8515298.1"/>
    </source>
</evidence>
<evidence type="ECO:0000256" key="1">
    <source>
        <dbReference type="SAM" id="MobiDB-lite"/>
    </source>
</evidence>
<feature type="region of interest" description="Disordered" evidence="1">
    <location>
        <begin position="55"/>
        <end position="77"/>
    </location>
</feature>
<evidence type="ECO:0000313" key="3">
    <source>
        <dbReference type="Proteomes" id="UP001472677"/>
    </source>
</evidence>
<name>A0ABR2C7A6_9ROSI</name>
<keyword evidence="3" id="KW-1185">Reference proteome</keyword>
<gene>
    <name evidence="2" type="ORF">V6N12_075343</name>
</gene>
<comment type="caution">
    <text evidence="2">The sequence shown here is derived from an EMBL/GenBank/DDBJ whole genome shotgun (WGS) entry which is preliminary data.</text>
</comment>
<reference evidence="2 3" key="1">
    <citation type="journal article" date="2024" name="G3 (Bethesda)">
        <title>Genome assembly of Hibiscus sabdariffa L. provides insights into metabolisms of medicinal natural products.</title>
        <authorList>
            <person name="Kim T."/>
        </authorList>
    </citation>
    <scope>NUCLEOTIDE SEQUENCE [LARGE SCALE GENOMIC DNA]</scope>
    <source>
        <strain evidence="2">TK-2024</strain>
        <tissue evidence="2">Old leaves</tissue>
    </source>
</reference>
<proteinExistence type="predicted"/>